<protein>
    <submittedName>
        <fullName evidence="1">Uncharacterized protein</fullName>
    </submittedName>
</protein>
<name>A0AA88WH19_9ASTE</name>
<proteinExistence type="predicted"/>
<accession>A0AA88WH19</accession>
<keyword evidence="2" id="KW-1185">Reference proteome</keyword>
<dbReference type="Proteomes" id="UP001188597">
    <property type="component" value="Unassembled WGS sequence"/>
</dbReference>
<comment type="caution">
    <text evidence="1">The sequence shown here is derived from an EMBL/GenBank/DDBJ whole genome shotgun (WGS) entry which is preliminary data.</text>
</comment>
<dbReference type="AlphaFoldDB" id="A0AA88WH19"/>
<gene>
    <name evidence="1" type="ORF">RJ639_040814</name>
</gene>
<reference evidence="1" key="1">
    <citation type="submission" date="2022-12" db="EMBL/GenBank/DDBJ databases">
        <title>Draft genome assemblies for two species of Escallonia (Escalloniales).</title>
        <authorList>
            <person name="Chanderbali A."/>
            <person name="Dervinis C."/>
            <person name="Anghel I."/>
            <person name="Soltis D."/>
            <person name="Soltis P."/>
            <person name="Zapata F."/>
        </authorList>
    </citation>
    <scope>NUCLEOTIDE SEQUENCE</scope>
    <source>
        <strain evidence="1">UCBG64.0493</strain>
        <tissue evidence="1">Leaf</tissue>
    </source>
</reference>
<evidence type="ECO:0000313" key="1">
    <source>
        <dbReference type="EMBL" id="KAK3026962.1"/>
    </source>
</evidence>
<organism evidence="1 2">
    <name type="scientific">Escallonia herrerae</name>
    <dbReference type="NCBI Taxonomy" id="1293975"/>
    <lineage>
        <taxon>Eukaryota</taxon>
        <taxon>Viridiplantae</taxon>
        <taxon>Streptophyta</taxon>
        <taxon>Embryophyta</taxon>
        <taxon>Tracheophyta</taxon>
        <taxon>Spermatophyta</taxon>
        <taxon>Magnoliopsida</taxon>
        <taxon>eudicotyledons</taxon>
        <taxon>Gunneridae</taxon>
        <taxon>Pentapetalae</taxon>
        <taxon>asterids</taxon>
        <taxon>campanulids</taxon>
        <taxon>Escalloniales</taxon>
        <taxon>Escalloniaceae</taxon>
        <taxon>Escallonia</taxon>
    </lineage>
</organism>
<evidence type="ECO:0000313" key="2">
    <source>
        <dbReference type="Proteomes" id="UP001188597"/>
    </source>
</evidence>
<sequence length="91" mass="9963">METLIAPHSFCPLFNPKTFSKTLVHPTLLLRSSNSFILTKPICSSNFCLLVPGGPALASEFDVLNDGQPKESYVVDDAGVLRRVTKSNLKQ</sequence>
<dbReference type="EMBL" id="JAVXUP010000478">
    <property type="protein sequence ID" value="KAK3026962.1"/>
    <property type="molecule type" value="Genomic_DNA"/>
</dbReference>